<proteinExistence type="predicted"/>
<evidence type="ECO:0000313" key="2">
    <source>
        <dbReference type="Proteomes" id="UP001323405"/>
    </source>
</evidence>
<organism evidence="1 2">
    <name type="scientific">Podospora pseudocomata</name>
    <dbReference type="NCBI Taxonomy" id="2093779"/>
    <lineage>
        <taxon>Eukaryota</taxon>
        <taxon>Fungi</taxon>
        <taxon>Dikarya</taxon>
        <taxon>Ascomycota</taxon>
        <taxon>Pezizomycotina</taxon>
        <taxon>Sordariomycetes</taxon>
        <taxon>Sordariomycetidae</taxon>
        <taxon>Sordariales</taxon>
        <taxon>Podosporaceae</taxon>
        <taxon>Podospora</taxon>
    </lineage>
</organism>
<keyword evidence="2" id="KW-1185">Reference proteome</keyword>
<comment type="caution">
    <text evidence="1">The sequence shown here is derived from an EMBL/GenBank/DDBJ whole genome shotgun (WGS) entry which is preliminary data.</text>
</comment>
<evidence type="ECO:0000313" key="1">
    <source>
        <dbReference type="EMBL" id="KAK4655264.1"/>
    </source>
</evidence>
<accession>A0ABR0GHT5</accession>
<sequence>MLLAHPGLLHPRVSPHRGEACHLAQHMGHWRFMANIRPRFFYRCRNINDKPYQQQNIISRRPGAVLSPRHAASVKVLRHRSTERVMEERLRCRR</sequence>
<dbReference type="Proteomes" id="UP001323405">
    <property type="component" value="Unassembled WGS sequence"/>
</dbReference>
<dbReference type="RefSeq" id="XP_062744239.1">
    <property type="nucleotide sequence ID" value="XM_062888441.1"/>
</dbReference>
<dbReference type="GeneID" id="87908348"/>
<dbReference type="EMBL" id="JAFFHA010000005">
    <property type="protein sequence ID" value="KAK4655264.1"/>
    <property type="molecule type" value="Genomic_DNA"/>
</dbReference>
<reference evidence="1 2" key="1">
    <citation type="journal article" date="2023" name="bioRxiv">
        <title>High-quality genome assemblies of four members of thePodospora anserinaspecies complex.</title>
        <authorList>
            <person name="Ament-Velasquez S.L."/>
            <person name="Vogan A.A."/>
            <person name="Wallerman O."/>
            <person name="Hartmann F."/>
            <person name="Gautier V."/>
            <person name="Silar P."/>
            <person name="Giraud T."/>
            <person name="Johannesson H."/>
        </authorList>
    </citation>
    <scope>NUCLEOTIDE SEQUENCE [LARGE SCALE GENOMIC DNA]</scope>
    <source>
        <strain evidence="1 2">CBS 415.72m</strain>
    </source>
</reference>
<protein>
    <submittedName>
        <fullName evidence="1">Uncharacterized protein</fullName>
    </submittedName>
</protein>
<gene>
    <name evidence="1" type="ORF">QC762_301310</name>
</gene>
<name>A0ABR0GHT5_9PEZI</name>